<gene>
    <name evidence="3" type="ORF">FJT64_010856</name>
</gene>
<sequence length="512" mass="53328">MSAVGARRPRLCLLTALAALLAALGRCQGSLSTRVWPAVVPRAPPSAQVPAPSLLSCALRCLRAAAAGCAAVHHGGGWCRLYARAACDGDGGGLEYQQSPTDDRYVAVSLPAPRPVGDRCPGPRDGSDACERVCTPAAGGDGSWTLLGHRLPASVDVWTTRGTFGAVWKQITEQQCQLSIGATGQSLLALGFGPAADVSFLFVVFVFNDMVAISETVSASGASASEMVDAQRPLLRPPALTSLWVSWCDGVLQVNVTRPEGGDPVTTSLPIGSPPAAVEFVNLQGYTNVWRLGRPLADPWTATEAGWTAQRVYTVPAKSALWRRVAAAPVPSWSVEFLCAGAAGCHVLFKETALTSALVHVVLDGNGTQVRLSADGQTVLPYPLRAAADVDPLHFRWFRVTFDAGRVLAFDDGGDATGPAGPRAVMNESLTELWAAVAADPAADSPPPPPAQVSCLGLASEQQPASYRVFEYDPQWGQESGYAAGAGLLTAEEGGALLTPTTATSTTPLPSP</sequence>
<keyword evidence="4" id="KW-1185">Reference proteome</keyword>
<dbReference type="Proteomes" id="UP000440578">
    <property type="component" value="Unassembled WGS sequence"/>
</dbReference>
<accession>A0A6A4VNW6</accession>
<evidence type="ECO:0000256" key="2">
    <source>
        <dbReference type="SAM" id="SignalP"/>
    </source>
</evidence>
<dbReference type="EMBL" id="VIIS01001917">
    <property type="protein sequence ID" value="KAF0290981.1"/>
    <property type="molecule type" value="Genomic_DNA"/>
</dbReference>
<feature type="signal peptide" evidence="2">
    <location>
        <begin position="1"/>
        <end position="29"/>
    </location>
</feature>
<evidence type="ECO:0000256" key="1">
    <source>
        <dbReference type="SAM" id="MobiDB-lite"/>
    </source>
</evidence>
<evidence type="ECO:0000313" key="4">
    <source>
        <dbReference type="Proteomes" id="UP000440578"/>
    </source>
</evidence>
<feature type="region of interest" description="Disordered" evidence="1">
    <location>
        <begin position="493"/>
        <end position="512"/>
    </location>
</feature>
<name>A0A6A4VNW6_AMPAM</name>
<proteinExistence type="predicted"/>
<comment type="caution">
    <text evidence="3">The sequence shown here is derived from an EMBL/GenBank/DDBJ whole genome shotgun (WGS) entry which is preliminary data.</text>
</comment>
<evidence type="ECO:0008006" key="5">
    <source>
        <dbReference type="Google" id="ProtNLM"/>
    </source>
</evidence>
<reference evidence="3 4" key="1">
    <citation type="submission" date="2019-07" db="EMBL/GenBank/DDBJ databases">
        <title>Draft genome assembly of a fouling barnacle, Amphibalanus amphitrite (Darwin, 1854): The first reference genome for Thecostraca.</title>
        <authorList>
            <person name="Kim W."/>
        </authorList>
    </citation>
    <scope>NUCLEOTIDE SEQUENCE [LARGE SCALE GENOMIC DNA]</scope>
    <source>
        <strain evidence="3">SNU_AA5</strain>
        <tissue evidence="3">Soma without cirri and trophi</tissue>
    </source>
</reference>
<dbReference type="AlphaFoldDB" id="A0A6A4VNW6"/>
<protein>
    <recommendedName>
        <fullName evidence="5">Farnesoic acid O-methyl transferase domain-containing protein</fullName>
    </recommendedName>
</protein>
<feature type="chain" id="PRO_5025417197" description="Farnesoic acid O-methyl transferase domain-containing protein" evidence="2">
    <location>
        <begin position="30"/>
        <end position="512"/>
    </location>
</feature>
<evidence type="ECO:0000313" key="3">
    <source>
        <dbReference type="EMBL" id="KAF0290981.1"/>
    </source>
</evidence>
<keyword evidence="2" id="KW-0732">Signal</keyword>
<organism evidence="3 4">
    <name type="scientific">Amphibalanus amphitrite</name>
    <name type="common">Striped barnacle</name>
    <name type="synonym">Balanus amphitrite</name>
    <dbReference type="NCBI Taxonomy" id="1232801"/>
    <lineage>
        <taxon>Eukaryota</taxon>
        <taxon>Metazoa</taxon>
        <taxon>Ecdysozoa</taxon>
        <taxon>Arthropoda</taxon>
        <taxon>Crustacea</taxon>
        <taxon>Multicrustacea</taxon>
        <taxon>Cirripedia</taxon>
        <taxon>Thoracica</taxon>
        <taxon>Thoracicalcarea</taxon>
        <taxon>Balanomorpha</taxon>
        <taxon>Balanoidea</taxon>
        <taxon>Balanidae</taxon>
        <taxon>Amphibalaninae</taxon>
        <taxon>Amphibalanus</taxon>
    </lineage>
</organism>